<dbReference type="AlphaFoldDB" id="A0A346NLD0"/>
<gene>
    <name evidence="1" type="ORF">D0Y50_08145</name>
</gene>
<sequence length="61" mass="6352">MTELTPCGIPLVSGGIFSRMLRFGFSSAGGGMAWDGMKYAGSQMIGLSHNASHFGAATNRL</sequence>
<dbReference type="KEGG" id="salm:D0Y50_08145"/>
<name>A0A346NLD0_9ALTE</name>
<evidence type="ECO:0000313" key="1">
    <source>
        <dbReference type="EMBL" id="AXR06337.1"/>
    </source>
</evidence>
<dbReference type="RefSeq" id="WP_117316379.1">
    <property type="nucleotide sequence ID" value="NZ_CP031769.1"/>
</dbReference>
<reference evidence="1 2" key="1">
    <citation type="submission" date="2018-08" db="EMBL/GenBank/DDBJ databases">
        <title>Salinimonas sediminis sp. nov., a piezophilic bacterium isolated from a deep-sea sediment sample from the New Britain Trench.</title>
        <authorList>
            <person name="Cao J."/>
        </authorList>
    </citation>
    <scope>NUCLEOTIDE SEQUENCE [LARGE SCALE GENOMIC DNA]</scope>
    <source>
        <strain evidence="1 2">N102</strain>
    </source>
</reference>
<organism evidence="1 2">
    <name type="scientific">Salinimonas sediminis</name>
    <dbReference type="NCBI Taxonomy" id="2303538"/>
    <lineage>
        <taxon>Bacteria</taxon>
        <taxon>Pseudomonadati</taxon>
        <taxon>Pseudomonadota</taxon>
        <taxon>Gammaproteobacteria</taxon>
        <taxon>Alteromonadales</taxon>
        <taxon>Alteromonadaceae</taxon>
        <taxon>Alteromonas/Salinimonas group</taxon>
        <taxon>Salinimonas</taxon>
    </lineage>
</organism>
<evidence type="ECO:0000313" key="2">
    <source>
        <dbReference type="Proteomes" id="UP000262073"/>
    </source>
</evidence>
<dbReference type="Proteomes" id="UP000262073">
    <property type="component" value="Chromosome"/>
</dbReference>
<accession>A0A346NLD0</accession>
<keyword evidence="2" id="KW-1185">Reference proteome</keyword>
<protein>
    <submittedName>
        <fullName evidence="1">Uncharacterized protein</fullName>
    </submittedName>
</protein>
<proteinExistence type="predicted"/>
<dbReference type="EMBL" id="CP031769">
    <property type="protein sequence ID" value="AXR06337.1"/>
    <property type="molecule type" value="Genomic_DNA"/>
</dbReference>